<evidence type="ECO:0000313" key="2">
    <source>
        <dbReference type="Proteomes" id="UP000887159"/>
    </source>
</evidence>
<name>A0A8X6W8P3_TRICX</name>
<reference evidence="1" key="1">
    <citation type="submission" date="2020-08" db="EMBL/GenBank/DDBJ databases">
        <title>Multicomponent nature underlies the extraordinary mechanical properties of spider dragline silk.</title>
        <authorList>
            <person name="Kono N."/>
            <person name="Nakamura H."/>
            <person name="Mori M."/>
            <person name="Yoshida Y."/>
            <person name="Ohtoshi R."/>
            <person name="Malay A.D."/>
            <person name="Moran D.A.P."/>
            <person name="Tomita M."/>
            <person name="Numata K."/>
            <person name="Arakawa K."/>
        </authorList>
    </citation>
    <scope>NUCLEOTIDE SEQUENCE</scope>
</reference>
<gene>
    <name evidence="1" type="primary">NCL1_12218</name>
    <name evidence="1" type="ORF">TNCV_4066781</name>
</gene>
<evidence type="ECO:0000313" key="1">
    <source>
        <dbReference type="EMBL" id="GFY30428.1"/>
    </source>
</evidence>
<dbReference type="EMBL" id="BMAU01021392">
    <property type="protein sequence ID" value="GFY30428.1"/>
    <property type="molecule type" value="Genomic_DNA"/>
</dbReference>
<organism evidence="1 2">
    <name type="scientific">Trichonephila clavipes</name>
    <name type="common">Golden silk orbweaver</name>
    <name type="synonym">Nephila clavipes</name>
    <dbReference type="NCBI Taxonomy" id="2585209"/>
    <lineage>
        <taxon>Eukaryota</taxon>
        <taxon>Metazoa</taxon>
        <taxon>Ecdysozoa</taxon>
        <taxon>Arthropoda</taxon>
        <taxon>Chelicerata</taxon>
        <taxon>Arachnida</taxon>
        <taxon>Araneae</taxon>
        <taxon>Araneomorphae</taxon>
        <taxon>Entelegynae</taxon>
        <taxon>Araneoidea</taxon>
        <taxon>Nephilidae</taxon>
        <taxon>Trichonephila</taxon>
    </lineage>
</organism>
<dbReference type="InterPro" id="IPR036397">
    <property type="entry name" value="RNaseH_sf"/>
</dbReference>
<protein>
    <submittedName>
        <fullName evidence="1">Uncharacterized protein</fullName>
    </submittedName>
</protein>
<accession>A0A8X6W8P3</accession>
<comment type="caution">
    <text evidence="1">The sequence shown here is derived from an EMBL/GenBank/DDBJ whole genome shotgun (WGS) entry which is preliminary data.</text>
</comment>
<dbReference type="Proteomes" id="UP000887159">
    <property type="component" value="Unassembled WGS sequence"/>
</dbReference>
<sequence>MFQNSFQPNTCNFFHGLLIRQLCRLLKMWADMVGRRFARDSCPTASKDQLWLRLQAIRNSSPQADIQHMFESIPCRMAALIAESGGNTKY</sequence>
<dbReference type="GO" id="GO:0003676">
    <property type="term" value="F:nucleic acid binding"/>
    <property type="evidence" value="ECO:0007669"/>
    <property type="project" value="InterPro"/>
</dbReference>
<dbReference type="Gene3D" id="3.30.420.10">
    <property type="entry name" value="Ribonuclease H-like superfamily/Ribonuclease H"/>
    <property type="match status" value="1"/>
</dbReference>
<dbReference type="AlphaFoldDB" id="A0A8X6W8P3"/>
<keyword evidence="2" id="KW-1185">Reference proteome</keyword>
<proteinExistence type="predicted"/>